<dbReference type="Proteomes" id="UP000003254">
    <property type="component" value="Unassembled WGS sequence"/>
</dbReference>
<protein>
    <submittedName>
        <fullName evidence="1">Uncharacterized protein</fullName>
    </submittedName>
</protein>
<dbReference type="EMBL" id="ABOU02000050">
    <property type="protein sequence ID" value="EDY31774.1"/>
    <property type="molecule type" value="Genomic_DNA"/>
</dbReference>
<accession>B5CSG1</accession>
<evidence type="ECO:0000313" key="1">
    <source>
        <dbReference type="EMBL" id="EDY31774.1"/>
    </source>
</evidence>
<dbReference type="AlphaFoldDB" id="B5CSG1"/>
<organism evidence="1 2">
    <name type="scientific">[Ruminococcus] lactaris ATCC 29176</name>
    <dbReference type="NCBI Taxonomy" id="471875"/>
    <lineage>
        <taxon>Bacteria</taxon>
        <taxon>Bacillati</taxon>
        <taxon>Bacillota</taxon>
        <taxon>Clostridia</taxon>
        <taxon>Lachnospirales</taxon>
        <taxon>Lachnospiraceae</taxon>
        <taxon>Mediterraneibacter</taxon>
    </lineage>
</organism>
<sequence length="44" mass="5149">MLILVNSHPALYFLLKFRLCWEKLFWHEGKFSNLKSLISALAVA</sequence>
<proteinExistence type="predicted"/>
<keyword evidence="2" id="KW-1185">Reference proteome</keyword>
<reference evidence="1 2" key="1">
    <citation type="submission" date="2008-08" db="EMBL/GenBank/DDBJ databases">
        <title>Draft genome sequence of Ruminococcus lactaris ATCC 29176.</title>
        <authorList>
            <person name="Sudarsanam P."/>
            <person name="Ley R."/>
            <person name="Guruge J."/>
            <person name="Turnbaugh P.J."/>
            <person name="Mahowald M."/>
            <person name="Liep D."/>
            <person name="Gordon J."/>
        </authorList>
    </citation>
    <scope>NUCLEOTIDE SEQUENCE [LARGE SCALE GENOMIC DNA]</scope>
    <source>
        <strain evidence="1 2">ATCC 29176</strain>
    </source>
</reference>
<comment type="caution">
    <text evidence="1">The sequence shown here is derived from an EMBL/GenBank/DDBJ whole genome shotgun (WGS) entry which is preliminary data.</text>
</comment>
<evidence type="ECO:0000313" key="2">
    <source>
        <dbReference type="Proteomes" id="UP000003254"/>
    </source>
</evidence>
<name>B5CSG1_9FIRM</name>
<gene>
    <name evidence="1" type="ORF">RUMLAC_02420</name>
</gene>
<reference evidence="1 2" key="2">
    <citation type="submission" date="2008-08" db="EMBL/GenBank/DDBJ databases">
        <authorList>
            <person name="Fulton L."/>
            <person name="Clifton S."/>
            <person name="Fulton B."/>
            <person name="Xu J."/>
            <person name="Minx P."/>
            <person name="Pepin K.H."/>
            <person name="Johnson M."/>
            <person name="Bhonagiri V."/>
            <person name="Nash W.E."/>
            <person name="Mardis E.R."/>
            <person name="Wilson R.K."/>
        </authorList>
    </citation>
    <scope>NUCLEOTIDE SEQUENCE [LARGE SCALE GENOMIC DNA]</scope>
    <source>
        <strain evidence="1 2">ATCC 29176</strain>
    </source>
</reference>
<dbReference type="HOGENOM" id="CLU_3221642_0_0_9"/>